<protein>
    <submittedName>
        <fullName evidence="1">Uncharacterized protein</fullName>
    </submittedName>
</protein>
<proteinExistence type="evidence at transcript level"/>
<sequence>MRQSFTGFLDSKKGMTHPTASSAIATYIGKSLFMVSIRCTERDFFNSLIDDEVLTNVI</sequence>
<organism evidence="1">
    <name type="scientific">Schistosoma japonicum</name>
    <name type="common">Blood fluke</name>
    <dbReference type="NCBI Taxonomy" id="6182"/>
    <lineage>
        <taxon>Eukaryota</taxon>
        <taxon>Metazoa</taxon>
        <taxon>Spiralia</taxon>
        <taxon>Lophotrochozoa</taxon>
        <taxon>Platyhelminthes</taxon>
        <taxon>Trematoda</taxon>
        <taxon>Digenea</taxon>
        <taxon>Strigeidida</taxon>
        <taxon>Schistosomatoidea</taxon>
        <taxon>Schistosomatidae</taxon>
        <taxon>Schistosoma</taxon>
    </lineage>
</organism>
<evidence type="ECO:0000313" key="1">
    <source>
        <dbReference type="EMBL" id="AAX27747.1"/>
    </source>
</evidence>
<reference evidence="1" key="2">
    <citation type="journal article" date="2006" name="PLoS Pathog.">
        <title>New perspectives on host-parasite interplay by comparative transcriptomic and proteomic analyses of Schistosoma japonicum.</title>
        <authorList>
            <person name="Liu F."/>
            <person name="Lu J."/>
            <person name="Hu W."/>
            <person name="Wang S.Y."/>
            <person name="Cui S.J."/>
            <person name="Chi M."/>
            <person name="Yan Q."/>
            <person name="Wang X.R."/>
            <person name="Song H.D."/>
            <person name="Xu X.N."/>
            <person name="Wang J.J."/>
            <person name="Zhang X.L."/>
            <person name="Zhang X."/>
            <person name="Wang Z.Q."/>
            <person name="Xue C.L."/>
            <person name="Brindley P.J."/>
            <person name="McManus D.P."/>
            <person name="Yang P.Y."/>
            <person name="Feng Z."/>
            <person name="Chen Z."/>
            <person name="Han Z.G."/>
        </authorList>
    </citation>
    <scope>NUCLEOTIDE SEQUENCE</scope>
</reference>
<accession>Q5BXX8</accession>
<dbReference type="EMBL" id="AY811858">
    <property type="protein sequence ID" value="AAX27747.1"/>
    <property type="molecule type" value="mRNA"/>
</dbReference>
<dbReference type="AlphaFoldDB" id="Q5BXX8"/>
<name>Q5BXX8_SCHJA</name>
<reference evidence="1" key="1">
    <citation type="submission" date="2005-03" db="EMBL/GenBank/DDBJ databases">
        <authorList>
            <person name="Han Z."/>
        </authorList>
    </citation>
    <scope>NUCLEOTIDE SEQUENCE</scope>
</reference>